<keyword evidence="3" id="KW-0813">Transport</keyword>
<feature type="transmembrane region" description="Helical" evidence="4">
    <location>
        <begin position="138"/>
        <end position="157"/>
    </location>
</feature>
<keyword evidence="3" id="KW-0249">Electron transport</keyword>
<dbReference type="InterPro" id="IPR001709">
    <property type="entry name" value="Flavoprot_Pyr_Nucl_cyt_Rdtase"/>
</dbReference>
<dbReference type="SUPFAM" id="SSF52218">
    <property type="entry name" value="Flavoproteins"/>
    <property type="match status" value="1"/>
</dbReference>
<dbReference type="Proteomes" id="UP000250443">
    <property type="component" value="Unassembled WGS sequence"/>
</dbReference>
<evidence type="ECO:0000313" key="7">
    <source>
        <dbReference type="EMBL" id="SPZ10118.1"/>
    </source>
</evidence>
<dbReference type="GO" id="GO:0016655">
    <property type="term" value="F:oxidoreductase activity, acting on NAD(P)H, quinone or similar compound as acceptor"/>
    <property type="evidence" value="ECO:0007669"/>
    <property type="project" value="UniProtKB-ARBA"/>
</dbReference>
<dbReference type="InterPro" id="IPR008254">
    <property type="entry name" value="Flavodoxin/NO_synth"/>
</dbReference>
<dbReference type="InterPro" id="IPR017938">
    <property type="entry name" value="Riboflavin_synthase-like_b-brl"/>
</dbReference>
<evidence type="ECO:0000313" key="8">
    <source>
        <dbReference type="Proteomes" id="UP000250443"/>
    </source>
</evidence>
<feature type="domain" description="FAD-binding FR-type" evidence="6">
    <location>
        <begin position="538"/>
        <end position="705"/>
    </location>
</feature>
<dbReference type="GO" id="GO:0010181">
    <property type="term" value="F:FMN binding"/>
    <property type="evidence" value="ECO:0007669"/>
    <property type="project" value="InterPro"/>
</dbReference>
<evidence type="ECO:0000259" key="6">
    <source>
        <dbReference type="PROSITE" id="PS51384"/>
    </source>
</evidence>
<organism evidence="7 8">
    <name type="scientific">Pseudomonas luteola</name>
    <dbReference type="NCBI Taxonomy" id="47886"/>
    <lineage>
        <taxon>Bacteria</taxon>
        <taxon>Pseudomonadati</taxon>
        <taxon>Pseudomonadota</taxon>
        <taxon>Gammaproteobacteria</taxon>
        <taxon>Pseudomonadales</taxon>
        <taxon>Pseudomonadaceae</taxon>
        <taxon>Pseudomonas</taxon>
    </lineage>
</organism>
<dbReference type="Pfam" id="PF00175">
    <property type="entry name" value="NAD_binding_1"/>
    <property type="match status" value="1"/>
</dbReference>
<keyword evidence="2" id="KW-0288">FMN</keyword>
<protein>
    <submittedName>
        <fullName evidence="7">Putative NADPH--sulfite reductase flavoprotein alpha-component</fullName>
        <ecNumber evidence="7">1.8.1.2</ecNumber>
    </submittedName>
</protein>
<proteinExistence type="predicted"/>
<dbReference type="PRINTS" id="PR00369">
    <property type="entry name" value="FLAVODOXIN"/>
</dbReference>
<keyword evidence="4" id="KW-0812">Transmembrane</keyword>
<evidence type="ECO:0000256" key="1">
    <source>
        <dbReference type="ARBA" id="ARBA00022630"/>
    </source>
</evidence>
<evidence type="ECO:0000256" key="4">
    <source>
        <dbReference type="SAM" id="Phobius"/>
    </source>
</evidence>
<feature type="domain" description="Flavodoxin-like" evidence="5">
    <location>
        <begin position="388"/>
        <end position="525"/>
    </location>
</feature>
<dbReference type="PANTHER" id="PTHR34219">
    <property type="entry name" value="IRON-REGULATED INNER MEMBRANE PROTEIN-RELATED"/>
    <property type="match status" value="1"/>
</dbReference>
<dbReference type="Pfam" id="PF00258">
    <property type="entry name" value="Flavodoxin_1"/>
    <property type="match status" value="1"/>
</dbReference>
<evidence type="ECO:0000256" key="3">
    <source>
        <dbReference type="ARBA" id="ARBA00022982"/>
    </source>
</evidence>
<keyword evidence="1" id="KW-0285">Flavoprotein</keyword>
<dbReference type="PRINTS" id="PR00371">
    <property type="entry name" value="FPNCR"/>
</dbReference>
<feature type="transmembrane region" description="Helical" evidence="4">
    <location>
        <begin position="341"/>
        <end position="362"/>
    </location>
</feature>
<dbReference type="EMBL" id="UAUF01000013">
    <property type="protein sequence ID" value="SPZ10118.1"/>
    <property type="molecule type" value="Genomic_DNA"/>
</dbReference>
<dbReference type="SUPFAM" id="SSF52343">
    <property type="entry name" value="Ferredoxin reductase-like, C-terminal NADP-linked domain"/>
    <property type="match status" value="1"/>
</dbReference>
<reference evidence="7 8" key="1">
    <citation type="submission" date="2018-06" db="EMBL/GenBank/DDBJ databases">
        <authorList>
            <consortium name="Pathogen Informatics"/>
            <person name="Doyle S."/>
        </authorList>
    </citation>
    <scope>NUCLEOTIDE SEQUENCE [LARGE SCALE GENOMIC DNA]</scope>
    <source>
        <strain evidence="7 8">NCTC11842</strain>
    </source>
</reference>
<keyword evidence="4" id="KW-1133">Transmembrane helix</keyword>
<dbReference type="PROSITE" id="PS51384">
    <property type="entry name" value="FAD_FR"/>
    <property type="match status" value="1"/>
</dbReference>
<keyword evidence="4" id="KW-0472">Membrane</keyword>
<dbReference type="AlphaFoldDB" id="A0A2X2CQ70"/>
<dbReference type="InterPro" id="IPR001094">
    <property type="entry name" value="Flavdoxin-like"/>
</dbReference>
<dbReference type="InterPro" id="IPR017927">
    <property type="entry name" value="FAD-bd_FR_type"/>
</dbReference>
<dbReference type="CDD" id="cd06200">
    <property type="entry name" value="SiR_like1"/>
    <property type="match status" value="1"/>
</dbReference>
<evidence type="ECO:0000256" key="2">
    <source>
        <dbReference type="ARBA" id="ARBA00022643"/>
    </source>
</evidence>
<sequence>MKKLLFQLHWFMGITAGLVLVIIGVTGAAYSFEPEISNLINRSAAVEQRMAGNALAPYELIKRVEAYEGKKVTGLWADLVLNSNVRVFLEPPPGERRGPMRFVDAYTGEVLSEPIGAEFFGLMLRLHRFLAVGETGKAIVGACTLMLVFFCLSGLYLRWPKQVASWRAWLTLDWARKGRSFNWDLHAVAGTWCLMLYLLAALTGLFWSYEWYRNGLIRLLDDAPAEQRGERKGGRPERPQPNGVPPIINHEALWASVQQAAGPTLEGYTLRLPSAAGQPAIVFYRLQNADHLRALNKLDLDPQTGAVRSHERYADKSIGGQLLGSIYALHTGEYFGLPGRLLMFLASLAMPLFFITGWLLYLDRRRKKKGIRQARREVIPTATEDEPWLIGFASQSGLAEQLAWQTAGQLQAAGQPATVKPLAQLNSDALTAARKALFIVSTFGDGEAPDNARKFERAVLRQAVSLKQLSYGVLALGDRQYPDFCAFGRRLQRWLSGQGAHSLFDTVEVNRDDEVALGLWQSRLGELGAVAHIQPATAPFQDYHLSARQCLNPRGQGWPVFRVDLQMPANCSWAAGDLIEILPRYPVSFVQEWLSPLGLSPDSLVWLDGIELPLDQALATRFLPEDVHQMVGMHAQGLVEALLPLAVRQYSIASLPVEGAMSLIIRQERKRSGQLGIASGWLTTHAPEGGHLMARLRPNPAFHMPHDDRPALFIGNGTGIAGLRALLKARIDAGHSRNWLLFGERNRGHDFFYQEELERWLAHRQLARLDLAFSRDQEDKVYVQDRLLESTEDVRAWVEQGAVIYVCGSLQGMARGVHAALVEILGESGLERLQEEGRYKRDVY</sequence>
<dbReference type="RefSeq" id="WP_112297890.1">
    <property type="nucleotide sequence ID" value="NZ_UAUF01000013.1"/>
</dbReference>
<gene>
    <name evidence="7" type="primary">cysJ</name>
    <name evidence="7" type="ORF">NCTC11842_03706</name>
</gene>
<dbReference type="InterPro" id="IPR001433">
    <property type="entry name" value="OxRdtase_FAD/NAD-bd"/>
</dbReference>
<name>A0A2X2CQ70_PSELU</name>
<keyword evidence="7" id="KW-0560">Oxidoreductase</keyword>
<accession>A0A2X2CQ70</accession>
<dbReference type="Pfam" id="PF03929">
    <property type="entry name" value="PepSY_TM"/>
    <property type="match status" value="1"/>
</dbReference>
<feature type="transmembrane region" description="Helical" evidence="4">
    <location>
        <begin position="185"/>
        <end position="209"/>
    </location>
</feature>
<dbReference type="InterPro" id="IPR039261">
    <property type="entry name" value="FNR_nucleotide-bd"/>
</dbReference>
<evidence type="ECO:0000259" key="5">
    <source>
        <dbReference type="PROSITE" id="PS50902"/>
    </source>
</evidence>
<dbReference type="SUPFAM" id="SSF63380">
    <property type="entry name" value="Riboflavin synthase domain-like"/>
    <property type="match status" value="1"/>
</dbReference>
<dbReference type="PANTHER" id="PTHR34219:SF3">
    <property type="entry name" value="BLL7967 PROTEIN"/>
    <property type="match status" value="1"/>
</dbReference>
<dbReference type="Gene3D" id="3.40.50.360">
    <property type="match status" value="1"/>
</dbReference>
<dbReference type="Gene3D" id="3.40.50.80">
    <property type="entry name" value="Nucleotide-binding domain of ferredoxin-NADP reductase (FNR) module"/>
    <property type="match status" value="1"/>
</dbReference>
<dbReference type="EC" id="1.8.1.2" evidence="7"/>
<dbReference type="InterPro" id="IPR029039">
    <property type="entry name" value="Flavoprotein-like_sf"/>
</dbReference>
<dbReference type="GO" id="GO:0004783">
    <property type="term" value="F:sulfite reductase (NADPH) activity"/>
    <property type="evidence" value="ECO:0007669"/>
    <property type="project" value="UniProtKB-EC"/>
</dbReference>
<feature type="transmembrane region" description="Helical" evidence="4">
    <location>
        <begin position="12"/>
        <end position="32"/>
    </location>
</feature>
<dbReference type="PROSITE" id="PS50902">
    <property type="entry name" value="FLAVODOXIN_LIKE"/>
    <property type="match status" value="1"/>
</dbReference>
<dbReference type="InterPro" id="IPR005625">
    <property type="entry name" value="PepSY-ass_TM"/>
</dbReference>